<comment type="caution">
    <text evidence="11">The sequence shown here is derived from an EMBL/GenBank/DDBJ whole genome shotgun (WGS) entry which is preliminary data.</text>
</comment>
<dbReference type="PANTHER" id="PTHR30521:SF4">
    <property type="entry name" value="DEFERROCHELATASE"/>
    <property type="match status" value="1"/>
</dbReference>
<dbReference type="RefSeq" id="WP_087707980.1">
    <property type="nucleotide sequence ID" value="NZ_MVAG01000091.1"/>
</dbReference>
<dbReference type="Proteomes" id="UP000196355">
    <property type="component" value="Unassembled WGS sequence"/>
</dbReference>
<organism evidence="11 12">
    <name type="scientific">Chryseobacterium mucoviscidosis</name>
    <dbReference type="NCBI Taxonomy" id="1945581"/>
    <lineage>
        <taxon>Bacteria</taxon>
        <taxon>Pseudomonadati</taxon>
        <taxon>Bacteroidota</taxon>
        <taxon>Flavobacteriia</taxon>
        <taxon>Flavobacteriales</taxon>
        <taxon>Weeksellaceae</taxon>
        <taxon>Chryseobacterium group</taxon>
        <taxon>Chryseobacterium</taxon>
    </lineage>
</organism>
<comment type="cofactor">
    <cofactor evidence="1">
        <name>heme b</name>
        <dbReference type="ChEBI" id="CHEBI:60344"/>
    </cofactor>
</comment>
<evidence type="ECO:0000256" key="2">
    <source>
        <dbReference type="ARBA" id="ARBA00022559"/>
    </source>
</evidence>
<proteinExistence type="inferred from homology"/>
<reference evidence="12" key="1">
    <citation type="submission" date="2017-02" db="EMBL/GenBank/DDBJ databases">
        <authorList>
            <person name="Tetz G."/>
            <person name="Tetz V."/>
        </authorList>
    </citation>
    <scope>NUCLEOTIDE SEQUENCE [LARGE SCALE GENOMIC DNA]</scope>
    <source>
        <strain evidence="12">VT16-26</strain>
    </source>
</reference>
<keyword evidence="5" id="KW-0732">Signal</keyword>
<dbReference type="EMBL" id="MVAG01000091">
    <property type="protein sequence ID" value="OVE59246.1"/>
    <property type="molecule type" value="Genomic_DNA"/>
</dbReference>
<evidence type="ECO:0000256" key="4">
    <source>
        <dbReference type="ARBA" id="ARBA00022723"/>
    </source>
</evidence>
<keyword evidence="7" id="KW-0408">Iron</keyword>
<dbReference type="InterPro" id="IPR006314">
    <property type="entry name" value="Dyp_peroxidase"/>
</dbReference>
<evidence type="ECO:0008006" key="13">
    <source>
        <dbReference type="Google" id="ProtNLM"/>
    </source>
</evidence>
<dbReference type="GO" id="GO:0046872">
    <property type="term" value="F:metal ion binding"/>
    <property type="evidence" value="ECO:0007669"/>
    <property type="project" value="UniProtKB-KW"/>
</dbReference>
<feature type="domain" description="DyP dimeric alpha+beta barrel" evidence="10">
    <location>
        <begin position="23"/>
        <end position="152"/>
    </location>
</feature>
<protein>
    <recommendedName>
        <fullName evidence="13">Peroxidase</fullName>
    </recommendedName>
</protein>
<dbReference type="PROSITE" id="PS51404">
    <property type="entry name" value="DYP_PEROXIDASE"/>
    <property type="match status" value="1"/>
</dbReference>
<evidence type="ECO:0000313" key="11">
    <source>
        <dbReference type="EMBL" id="OVE59246.1"/>
    </source>
</evidence>
<accession>A0A202C6B2</accession>
<dbReference type="GO" id="GO:0005829">
    <property type="term" value="C:cytosol"/>
    <property type="evidence" value="ECO:0007669"/>
    <property type="project" value="TreeGrafter"/>
</dbReference>
<evidence type="ECO:0000313" key="12">
    <source>
        <dbReference type="Proteomes" id="UP000196355"/>
    </source>
</evidence>
<comment type="similarity">
    <text evidence="8">Belongs to the DyP-type peroxidase family.</text>
</comment>
<dbReference type="Pfam" id="PF21105">
    <property type="entry name" value="DyP_N"/>
    <property type="match status" value="1"/>
</dbReference>
<sequence length="428" mass="49302">MITLKNKKPVDINDLSYDELFENLQGNILKGHGRNFTAHIFVRFYRNNRTDAKQWLKNFSEKITSCKKQLKETMQFKKNGVSGGVFLGLYLTREGYDYLGANANFLSSMKDAKLNDPHVKDWEEGYQENIHAMLLIGDDDYDTLQKQKQIFVEELNHFSQILKIENGNVIRNSDGDGIEHFGYADGISQPLFFKEEIEEYKEKYSGNLVFNPEFSLSQVLYKDPFTDSDNAYGSFLVFRKLEQDVKGFKKQERHIAEMMNLEDDEIVGAVMVGRFEDGTPHILSKKDGIIDNLTNNFNYPTGSEGKCPFLSHIRATNERDKDSRTMIMARRAIPYGRVTDIEDTKEKKGLLFMSFQSNIQNQFEASQLRANNMKDPIIGQNAAFVANASCFEEKQENEETEKVNFRSFVTLKGGEYFFAPSIDYLKNL</sequence>
<evidence type="ECO:0000256" key="5">
    <source>
        <dbReference type="ARBA" id="ARBA00022729"/>
    </source>
</evidence>
<evidence type="ECO:0000256" key="3">
    <source>
        <dbReference type="ARBA" id="ARBA00022617"/>
    </source>
</evidence>
<dbReference type="GO" id="GO:0004601">
    <property type="term" value="F:peroxidase activity"/>
    <property type="evidence" value="ECO:0007669"/>
    <property type="project" value="UniProtKB-KW"/>
</dbReference>
<feature type="domain" description="Dyp-type peroxidase C-terminal" evidence="9">
    <location>
        <begin position="294"/>
        <end position="366"/>
    </location>
</feature>
<gene>
    <name evidence="11" type="ORF">B0E34_06355</name>
</gene>
<evidence type="ECO:0000259" key="10">
    <source>
        <dbReference type="Pfam" id="PF21105"/>
    </source>
</evidence>
<dbReference type="InterPro" id="IPR011008">
    <property type="entry name" value="Dimeric_a/b-barrel"/>
</dbReference>
<dbReference type="AlphaFoldDB" id="A0A202C6B2"/>
<dbReference type="PANTHER" id="PTHR30521">
    <property type="entry name" value="DEFERROCHELATASE/PEROXIDASE"/>
    <property type="match status" value="1"/>
</dbReference>
<dbReference type="SUPFAM" id="SSF54909">
    <property type="entry name" value="Dimeric alpha+beta barrel"/>
    <property type="match status" value="1"/>
</dbReference>
<keyword evidence="2" id="KW-0575">Peroxidase</keyword>
<evidence type="ECO:0000256" key="6">
    <source>
        <dbReference type="ARBA" id="ARBA00023002"/>
    </source>
</evidence>
<keyword evidence="4" id="KW-0479">Metal-binding</keyword>
<name>A0A202C6B2_9FLAO</name>
<dbReference type="InterPro" id="IPR048328">
    <property type="entry name" value="Dyp_perox_C"/>
</dbReference>
<dbReference type="NCBIfam" id="TIGR01413">
    <property type="entry name" value="Dyp_perox_fam"/>
    <property type="match status" value="1"/>
</dbReference>
<dbReference type="GO" id="GO:0020037">
    <property type="term" value="F:heme binding"/>
    <property type="evidence" value="ECO:0007669"/>
    <property type="project" value="InterPro"/>
</dbReference>
<dbReference type="Pfam" id="PF20628">
    <property type="entry name" value="Dyp_perox_C"/>
    <property type="match status" value="1"/>
</dbReference>
<evidence type="ECO:0000256" key="7">
    <source>
        <dbReference type="ARBA" id="ARBA00023004"/>
    </source>
</evidence>
<keyword evidence="6" id="KW-0560">Oxidoreductase</keyword>
<evidence type="ECO:0000256" key="8">
    <source>
        <dbReference type="ARBA" id="ARBA00025737"/>
    </source>
</evidence>
<evidence type="ECO:0000259" key="9">
    <source>
        <dbReference type="Pfam" id="PF20628"/>
    </source>
</evidence>
<keyword evidence="12" id="KW-1185">Reference proteome</keyword>
<dbReference type="InterPro" id="IPR049509">
    <property type="entry name" value="DyP_N"/>
</dbReference>
<evidence type="ECO:0000256" key="1">
    <source>
        <dbReference type="ARBA" id="ARBA00001970"/>
    </source>
</evidence>
<keyword evidence="3" id="KW-0349">Heme</keyword>